<evidence type="ECO:0000313" key="2">
    <source>
        <dbReference type="EMBL" id="QNN76185.1"/>
    </source>
</evidence>
<reference evidence="2 3" key="1">
    <citation type="submission" date="2020-08" db="EMBL/GenBank/DDBJ databases">
        <title>Streptomycin Non-resistant strain, P. mexicana.</title>
        <authorList>
            <person name="Ganesh-Kumar S."/>
            <person name="Zhe T."/>
            <person name="Yu Z."/>
            <person name="Min Y."/>
        </authorList>
    </citation>
    <scope>NUCLEOTIDE SEQUENCE [LARGE SCALE GENOMIC DNA]</scope>
    <source>
        <strain evidence="2 3">GTZY2</strain>
    </source>
</reference>
<gene>
    <name evidence="2" type="ORF">IAE60_09355</name>
</gene>
<protein>
    <submittedName>
        <fullName evidence="2">Class I SAM-dependent methyltransferase</fullName>
    </submittedName>
</protein>
<dbReference type="Gene3D" id="3.40.50.150">
    <property type="entry name" value="Vaccinia Virus protein VP39"/>
    <property type="match status" value="1"/>
</dbReference>
<dbReference type="CDD" id="cd02440">
    <property type="entry name" value="AdoMet_MTases"/>
    <property type="match status" value="1"/>
</dbReference>
<dbReference type="RefSeq" id="WP_187572050.1">
    <property type="nucleotide sequence ID" value="NZ_CP060731.1"/>
</dbReference>
<proteinExistence type="predicted"/>
<dbReference type="GO" id="GO:0008168">
    <property type="term" value="F:methyltransferase activity"/>
    <property type="evidence" value="ECO:0007669"/>
    <property type="project" value="UniProtKB-KW"/>
</dbReference>
<dbReference type="GeneID" id="81471173"/>
<evidence type="ECO:0000259" key="1">
    <source>
        <dbReference type="Pfam" id="PF08242"/>
    </source>
</evidence>
<accession>A0A7G9T7W0</accession>
<dbReference type="InterPro" id="IPR029063">
    <property type="entry name" value="SAM-dependent_MTases_sf"/>
</dbReference>
<keyword evidence="2" id="KW-0489">Methyltransferase</keyword>
<evidence type="ECO:0000313" key="3">
    <source>
        <dbReference type="Proteomes" id="UP000515838"/>
    </source>
</evidence>
<dbReference type="Proteomes" id="UP000515838">
    <property type="component" value="Chromosome"/>
</dbReference>
<dbReference type="Pfam" id="PF08242">
    <property type="entry name" value="Methyltransf_12"/>
    <property type="match status" value="1"/>
</dbReference>
<dbReference type="SUPFAM" id="SSF53335">
    <property type="entry name" value="S-adenosyl-L-methionine-dependent methyltransferases"/>
    <property type="match status" value="1"/>
</dbReference>
<keyword evidence="2" id="KW-0808">Transferase</keyword>
<dbReference type="AlphaFoldDB" id="A0A7G9T7W0"/>
<sequence length="202" mass="23078">MTKHYDADYFQRWYRDGDIGGAPRLARKVALAVAVAEYHLERPIRTVLDIGCGEGAWRAPLLKLRPKLQYLGFDSSEYAIRRFGRTRNLHYARFEDFQYLRPCEPVDLLVCSDVLHYVPTRELRRGLTGLAELCGGVAFLETFAKEDDFEGDHDGFQSRRAAWYRQAFNGEGFQSVGNHCWLGPRLAGDVAVLEAADYRPIT</sequence>
<feature type="domain" description="Methyltransferase type 12" evidence="1">
    <location>
        <begin position="48"/>
        <end position="133"/>
    </location>
</feature>
<dbReference type="InterPro" id="IPR013217">
    <property type="entry name" value="Methyltransf_12"/>
</dbReference>
<dbReference type="GO" id="GO:0032259">
    <property type="term" value="P:methylation"/>
    <property type="evidence" value="ECO:0007669"/>
    <property type="project" value="UniProtKB-KW"/>
</dbReference>
<name>A0A7G9T7W0_PSEMX</name>
<organism evidence="2 3">
    <name type="scientific">Pseudoxanthomonas mexicana</name>
    <dbReference type="NCBI Taxonomy" id="128785"/>
    <lineage>
        <taxon>Bacteria</taxon>
        <taxon>Pseudomonadati</taxon>
        <taxon>Pseudomonadota</taxon>
        <taxon>Gammaproteobacteria</taxon>
        <taxon>Lysobacterales</taxon>
        <taxon>Lysobacteraceae</taxon>
        <taxon>Pseudoxanthomonas</taxon>
    </lineage>
</organism>
<dbReference type="EMBL" id="CP060731">
    <property type="protein sequence ID" value="QNN76185.1"/>
    <property type="molecule type" value="Genomic_DNA"/>
</dbReference>